<reference evidence="2" key="2">
    <citation type="journal article" date="2022" name="Res Sq">
        <title>Comparative Genomics Reveals Insights into the Divergent Evolution of Astigmatic Mites and Household Pest Adaptations.</title>
        <authorList>
            <person name="Xiong Q."/>
            <person name="Wan A.T.-Y."/>
            <person name="Liu X.-Y."/>
            <person name="Fung C.S.-H."/>
            <person name="Xiao X."/>
            <person name="Malainual N."/>
            <person name="Hou J."/>
            <person name="Wang L."/>
            <person name="Wang M."/>
            <person name="Yang K."/>
            <person name="Cui Y."/>
            <person name="Leung E."/>
            <person name="Nong W."/>
            <person name="Shin S.-K."/>
            <person name="Au S."/>
            <person name="Jeong K.Y."/>
            <person name="Chew F.T."/>
            <person name="Hui J."/>
            <person name="Leung T.F."/>
            <person name="Tungtrongchitr A."/>
            <person name="Zhong N."/>
            <person name="Liu Z."/>
            <person name="Tsui S."/>
        </authorList>
    </citation>
    <scope>NUCLEOTIDE SEQUENCE</scope>
    <source>
        <strain evidence="2">Derf</strain>
        <tissue evidence="2">Whole organism</tissue>
    </source>
</reference>
<accession>A0A922HUN7</accession>
<reference evidence="2" key="1">
    <citation type="submission" date="2013-05" db="EMBL/GenBank/DDBJ databases">
        <authorList>
            <person name="Yim A.K.Y."/>
            <person name="Chan T.F."/>
            <person name="Ji K.M."/>
            <person name="Liu X.Y."/>
            <person name="Zhou J.W."/>
            <person name="Li R.Q."/>
            <person name="Yang K.Y."/>
            <person name="Li J."/>
            <person name="Li M."/>
            <person name="Law P.T.W."/>
            <person name="Wu Y.L."/>
            <person name="Cai Z.L."/>
            <person name="Qin H."/>
            <person name="Bao Y."/>
            <person name="Leung R.K.K."/>
            <person name="Ng P.K.S."/>
            <person name="Zou J."/>
            <person name="Zhong X.J."/>
            <person name="Ran P.X."/>
            <person name="Zhong N.S."/>
            <person name="Liu Z.G."/>
            <person name="Tsui S.K.W."/>
        </authorList>
    </citation>
    <scope>NUCLEOTIDE SEQUENCE</scope>
    <source>
        <strain evidence="2">Derf</strain>
        <tissue evidence="2">Whole organism</tissue>
    </source>
</reference>
<feature type="region of interest" description="Disordered" evidence="1">
    <location>
        <begin position="1"/>
        <end position="40"/>
    </location>
</feature>
<gene>
    <name evidence="2" type="ORF">DERF_011494</name>
</gene>
<evidence type="ECO:0000256" key="1">
    <source>
        <dbReference type="SAM" id="MobiDB-lite"/>
    </source>
</evidence>
<dbReference type="AlphaFoldDB" id="A0A922HUN7"/>
<name>A0A922HUN7_DERFA</name>
<evidence type="ECO:0000313" key="2">
    <source>
        <dbReference type="EMBL" id="KAH9506779.1"/>
    </source>
</evidence>
<proteinExistence type="predicted"/>
<organism evidence="2 3">
    <name type="scientific">Dermatophagoides farinae</name>
    <name type="common">American house dust mite</name>
    <dbReference type="NCBI Taxonomy" id="6954"/>
    <lineage>
        <taxon>Eukaryota</taxon>
        <taxon>Metazoa</taxon>
        <taxon>Ecdysozoa</taxon>
        <taxon>Arthropoda</taxon>
        <taxon>Chelicerata</taxon>
        <taxon>Arachnida</taxon>
        <taxon>Acari</taxon>
        <taxon>Acariformes</taxon>
        <taxon>Sarcoptiformes</taxon>
        <taxon>Astigmata</taxon>
        <taxon>Psoroptidia</taxon>
        <taxon>Analgoidea</taxon>
        <taxon>Pyroglyphidae</taxon>
        <taxon>Dermatophagoidinae</taxon>
        <taxon>Dermatophagoides</taxon>
    </lineage>
</organism>
<evidence type="ECO:0000313" key="3">
    <source>
        <dbReference type="Proteomes" id="UP000790347"/>
    </source>
</evidence>
<keyword evidence="3" id="KW-1185">Reference proteome</keyword>
<sequence>MFQHKQRTQQLLPDPTLTHRTQHRATCGHAHQQSQGGSRKQPLLCAVASNIGNISLQTSSTNEAYITRINNIEQQ</sequence>
<dbReference type="EMBL" id="ASGP02000005">
    <property type="protein sequence ID" value="KAH9506779.1"/>
    <property type="molecule type" value="Genomic_DNA"/>
</dbReference>
<protein>
    <submittedName>
        <fullName evidence="2">Uncharacterized protein</fullName>
    </submittedName>
</protein>
<dbReference type="Proteomes" id="UP000790347">
    <property type="component" value="Unassembled WGS sequence"/>
</dbReference>
<comment type="caution">
    <text evidence="2">The sequence shown here is derived from an EMBL/GenBank/DDBJ whole genome shotgun (WGS) entry which is preliminary data.</text>
</comment>